<name>A0AAV9TZ75_9PEZI</name>
<keyword evidence="8" id="KW-1185">Reference proteome</keyword>
<keyword evidence="3" id="KW-0121">Carboxypeptidase</keyword>
<evidence type="ECO:0000256" key="2">
    <source>
        <dbReference type="ARBA" id="ARBA00012446"/>
    </source>
</evidence>
<keyword evidence="6" id="KW-0325">Glycoprotein</keyword>
<evidence type="ECO:0000256" key="6">
    <source>
        <dbReference type="ARBA" id="ARBA00023180"/>
    </source>
</evidence>
<dbReference type="Proteomes" id="UP001375240">
    <property type="component" value="Unassembled WGS sequence"/>
</dbReference>
<dbReference type="GO" id="GO:0004185">
    <property type="term" value="F:serine-type carboxypeptidase activity"/>
    <property type="evidence" value="ECO:0007669"/>
    <property type="project" value="UniProtKB-EC"/>
</dbReference>
<dbReference type="PRINTS" id="PR00724">
    <property type="entry name" value="CRBOXYPTASEC"/>
</dbReference>
<dbReference type="AlphaFoldDB" id="A0AAV9TZ75"/>
<protein>
    <recommendedName>
        <fullName evidence="2">carboxypeptidase C</fullName>
        <ecNumber evidence="2">3.4.16.5</ecNumber>
    </recommendedName>
</protein>
<dbReference type="Gene3D" id="1.10.287.410">
    <property type="match status" value="1"/>
</dbReference>
<dbReference type="PANTHER" id="PTHR11802">
    <property type="entry name" value="SERINE PROTEASE FAMILY S10 SERINE CARBOXYPEPTIDASE"/>
    <property type="match status" value="1"/>
</dbReference>
<accession>A0AAV9TZ75</accession>
<dbReference type="InterPro" id="IPR029058">
    <property type="entry name" value="AB_hydrolase_fold"/>
</dbReference>
<proteinExistence type="inferred from homology"/>
<dbReference type="GO" id="GO:0006508">
    <property type="term" value="P:proteolysis"/>
    <property type="evidence" value="ECO:0007669"/>
    <property type="project" value="UniProtKB-KW"/>
</dbReference>
<evidence type="ECO:0000313" key="8">
    <source>
        <dbReference type="Proteomes" id="UP001375240"/>
    </source>
</evidence>
<keyword evidence="5" id="KW-0378">Hydrolase</keyword>
<dbReference type="EMBL" id="JAVHNQ010000015">
    <property type="protein sequence ID" value="KAK6332225.1"/>
    <property type="molecule type" value="Genomic_DNA"/>
</dbReference>
<dbReference type="Gene3D" id="3.40.50.1820">
    <property type="entry name" value="alpha/beta hydrolase"/>
    <property type="match status" value="1"/>
</dbReference>
<dbReference type="EC" id="3.4.16.5" evidence="2"/>
<dbReference type="PANTHER" id="PTHR11802:SF113">
    <property type="entry name" value="SERINE CARBOXYPEPTIDASE CTSA-4.1"/>
    <property type="match status" value="1"/>
</dbReference>
<keyword evidence="4" id="KW-0645">Protease</keyword>
<dbReference type="GO" id="GO:0000324">
    <property type="term" value="C:fungal-type vacuole"/>
    <property type="evidence" value="ECO:0007669"/>
    <property type="project" value="TreeGrafter"/>
</dbReference>
<evidence type="ECO:0000256" key="3">
    <source>
        <dbReference type="ARBA" id="ARBA00022645"/>
    </source>
</evidence>
<evidence type="ECO:0000256" key="1">
    <source>
        <dbReference type="ARBA" id="ARBA00009431"/>
    </source>
</evidence>
<reference evidence="7 8" key="1">
    <citation type="submission" date="2019-10" db="EMBL/GenBank/DDBJ databases">
        <authorList>
            <person name="Palmer J.M."/>
        </authorList>
    </citation>
    <scope>NUCLEOTIDE SEQUENCE [LARGE SCALE GENOMIC DNA]</scope>
    <source>
        <strain evidence="7 8">TWF696</strain>
    </source>
</reference>
<sequence length="356" mass="39061">MTRSGPGSPKQFSWNNKASVLYLDQPTGSGYSHGSKVTGTMAAAKDVSAFLTLFLQKYPAYSKQPLHIHGVSYGGHTVPAIAAEILSHDKQTINLKSISIANGWVDPATQYKSLPAMACGEGSGYPTALTNEQCQVMREASLDCEKRLAKAYNSSNIDDRVAATLFCNKNLLDYFERTAKRTVYDIRINGTATGIWDEELMKTLPNFPFYTFLSQPAVRKAIGAGETPFSGLFNMQVFRDFVDAGDFGESFAHLLPSVLEKIPVLLYNGDADYACNWLGTKAWTDSLKWTGQNEYKGNKMLPWNVAGKQLGEYKTAQGLSFVRLFGIGHTAAKIDQAAVVLDLLNSFLQKGDKFAV</sequence>
<evidence type="ECO:0000256" key="4">
    <source>
        <dbReference type="ARBA" id="ARBA00022670"/>
    </source>
</evidence>
<dbReference type="InterPro" id="IPR001563">
    <property type="entry name" value="Peptidase_S10"/>
</dbReference>
<evidence type="ECO:0000313" key="7">
    <source>
        <dbReference type="EMBL" id="KAK6332225.1"/>
    </source>
</evidence>
<organism evidence="7 8">
    <name type="scientific">Orbilia brochopaga</name>
    <dbReference type="NCBI Taxonomy" id="3140254"/>
    <lineage>
        <taxon>Eukaryota</taxon>
        <taxon>Fungi</taxon>
        <taxon>Dikarya</taxon>
        <taxon>Ascomycota</taxon>
        <taxon>Pezizomycotina</taxon>
        <taxon>Orbiliomycetes</taxon>
        <taxon>Orbiliales</taxon>
        <taxon>Orbiliaceae</taxon>
        <taxon>Orbilia</taxon>
    </lineage>
</organism>
<comment type="caution">
    <text evidence="7">The sequence shown here is derived from an EMBL/GenBank/DDBJ whole genome shotgun (WGS) entry which is preliminary data.</text>
</comment>
<evidence type="ECO:0000256" key="5">
    <source>
        <dbReference type="ARBA" id="ARBA00022801"/>
    </source>
</evidence>
<dbReference type="Pfam" id="PF00450">
    <property type="entry name" value="Peptidase_S10"/>
    <property type="match status" value="1"/>
</dbReference>
<gene>
    <name evidence="7" type="ORF">TWF696_002946</name>
</gene>
<comment type="similarity">
    <text evidence="1">Belongs to the peptidase S10 family.</text>
</comment>
<dbReference type="SUPFAM" id="SSF53474">
    <property type="entry name" value="alpha/beta-Hydrolases"/>
    <property type="match status" value="1"/>
</dbReference>